<keyword evidence="1" id="KW-0472">Membrane</keyword>
<gene>
    <name evidence="2" type="ORF">QNI22_30750</name>
</gene>
<evidence type="ECO:0000256" key="1">
    <source>
        <dbReference type="SAM" id="Phobius"/>
    </source>
</evidence>
<dbReference type="EMBL" id="JASJOU010000014">
    <property type="protein sequence ID" value="MDJ1505083.1"/>
    <property type="molecule type" value="Genomic_DNA"/>
</dbReference>
<dbReference type="Pfam" id="PF14093">
    <property type="entry name" value="DUF4271"/>
    <property type="match status" value="1"/>
</dbReference>
<dbReference type="InterPro" id="IPR025367">
    <property type="entry name" value="DUF4271"/>
</dbReference>
<feature type="transmembrane region" description="Helical" evidence="1">
    <location>
        <begin position="354"/>
        <end position="376"/>
    </location>
</feature>
<dbReference type="AlphaFoldDB" id="A0AAE3UJF5"/>
<feature type="transmembrane region" description="Helical" evidence="1">
    <location>
        <begin position="190"/>
        <end position="208"/>
    </location>
</feature>
<feature type="transmembrane region" description="Helical" evidence="1">
    <location>
        <begin position="388"/>
        <end position="408"/>
    </location>
</feature>
<feature type="transmembrane region" description="Helical" evidence="1">
    <location>
        <begin position="328"/>
        <end position="347"/>
    </location>
</feature>
<comment type="caution">
    <text evidence="2">The sequence shown here is derived from an EMBL/GenBank/DDBJ whole genome shotgun (WGS) entry which is preliminary data.</text>
</comment>
<organism evidence="2 3">
    <name type="scientific">Xanthocytophaga agilis</name>
    <dbReference type="NCBI Taxonomy" id="3048010"/>
    <lineage>
        <taxon>Bacteria</taxon>
        <taxon>Pseudomonadati</taxon>
        <taxon>Bacteroidota</taxon>
        <taxon>Cytophagia</taxon>
        <taxon>Cytophagales</taxon>
        <taxon>Rhodocytophagaceae</taxon>
        <taxon>Xanthocytophaga</taxon>
    </lineage>
</organism>
<keyword evidence="3" id="KW-1185">Reference proteome</keyword>
<feature type="transmembrane region" description="Helical" evidence="1">
    <location>
        <begin position="241"/>
        <end position="260"/>
    </location>
</feature>
<reference evidence="2" key="1">
    <citation type="submission" date="2023-05" db="EMBL/GenBank/DDBJ databases">
        <authorList>
            <person name="Zhang X."/>
        </authorList>
    </citation>
    <scope>NUCLEOTIDE SEQUENCE</scope>
    <source>
        <strain evidence="2">BD1B2-1</strain>
    </source>
</reference>
<proteinExistence type="predicted"/>
<dbReference type="Proteomes" id="UP001232063">
    <property type="component" value="Unassembled WGS sequence"/>
</dbReference>
<evidence type="ECO:0000313" key="2">
    <source>
        <dbReference type="EMBL" id="MDJ1505083.1"/>
    </source>
</evidence>
<name>A0AAE3UJF5_9BACT</name>
<keyword evidence="1" id="KW-1133">Transmembrane helix</keyword>
<keyword evidence="1" id="KW-0812">Transmembrane</keyword>
<feature type="transmembrane region" description="Helical" evidence="1">
    <location>
        <begin position="280"/>
        <end position="298"/>
    </location>
</feature>
<protein>
    <submittedName>
        <fullName evidence="2">DUF4271 domain-containing protein</fullName>
    </submittedName>
</protein>
<sequence length="409" mass="47451">MKVLIQIFYRLGYTHYVRIISSVVVSIVFFNTSFSQSTVDYKLIQGLEDQWVIYNDNYKGYIPYFRKEHGVQAALSLYVDLRKYSHYNLFLQAPKETHLFVQSQLCRTLSAQSRTVVNIDSLQKQYKTRFVLITLYVPDGHSQLPTAQIVYPYKNKASQIENKEDSDVVLSGVRNSYQPKLRDLSEFPDFVTVCIVSLLAFYTFLLNYHPKAFKRNFSFNDMFSVDSREDATLIAKPLSQINILFVLAHSMSLSLFYMMAQRYSDTFFVNVLPIQLSDSFGSLFGYFALCVSIIWVLLIGKYFFIYAIGIVFGINNVASIHYYEYLLFSRIFFLIVLPLQFIFMLSFPQWLVGALKMVVIGLFIFNIIRIVTISSVLNKITSFRNLYLFSYLCATELIPLLIGIKFLAK</sequence>
<dbReference type="RefSeq" id="WP_314516843.1">
    <property type="nucleotide sequence ID" value="NZ_JASJOU010000014.1"/>
</dbReference>
<accession>A0AAE3UJF5</accession>
<evidence type="ECO:0000313" key="3">
    <source>
        <dbReference type="Proteomes" id="UP001232063"/>
    </source>
</evidence>